<protein>
    <submittedName>
        <fullName evidence="1">Uncharacterized protein</fullName>
    </submittedName>
</protein>
<dbReference type="RefSeq" id="WP_192743418.1">
    <property type="nucleotide sequence ID" value="NZ_JADBEJ010000004.1"/>
</dbReference>
<evidence type="ECO:0000313" key="2">
    <source>
        <dbReference type="Proteomes" id="UP000656548"/>
    </source>
</evidence>
<proteinExistence type="predicted"/>
<evidence type="ECO:0000313" key="1">
    <source>
        <dbReference type="EMBL" id="MBE1576057.1"/>
    </source>
</evidence>
<sequence>MTAELVTSLVDAMGPVDGWESLAMILEFGEGFRSAHGYAYSPEGVTPVACKWSSIEAAVDTYLGGHYRPGERLPVKILVQYDRTAGKHEVTFEDTDEERWAVKPKNFRRMREQLRPKFD</sequence>
<reference evidence="1 2" key="1">
    <citation type="submission" date="2020-10" db="EMBL/GenBank/DDBJ databases">
        <title>Sequencing the genomes of 1000 actinobacteria strains.</title>
        <authorList>
            <person name="Klenk H.-P."/>
        </authorList>
    </citation>
    <scope>NUCLEOTIDE SEQUENCE [LARGE SCALE GENOMIC DNA]</scope>
    <source>
        <strain evidence="1 2">DSM 46661</strain>
    </source>
</reference>
<dbReference type="EMBL" id="JADBEJ010000004">
    <property type="protein sequence ID" value="MBE1576057.1"/>
    <property type="molecule type" value="Genomic_DNA"/>
</dbReference>
<organism evidence="1 2">
    <name type="scientific">Amycolatopsis roodepoortensis</name>
    <dbReference type="NCBI Taxonomy" id="700274"/>
    <lineage>
        <taxon>Bacteria</taxon>
        <taxon>Bacillati</taxon>
        <taxon>Actinomycetota</taxon>
        <taxon>Actinomycetes</taxon>
        <taxon>Pseudonocardiales</taxon>
        <taxon>Pseudonocardiaceae</taxon>
        <taxon>Amycolatopsis</taxon>
    </lineage>
</organism>
<accession>A0ABR9L6T8</accession>
<gene>
    <name evidence="1" type="ORF">H4W30_003104</name>
</gene>
<name>A0ABR9L6T8_9PSEU</name>
<comment type="caution">
    <text evidence="1">The sequence shown here is derived from an EMBL/GenBank/DDBJ whole genome shotgun (WGS) entry which is preliminary data.</text>
</comment>
<keyword evidence="2" id="KW-1185">Reference proteome</keyword>
<dbReference type="Proteomes" id="UP000656548">
    <property type="component" value="Unassembled WGS sequence"/>
</dbReference>